<comment type="subcellular location">
    <subcellularLocation>
        <location evidence="1">Membrane</location>
        <topology evidence="1">Single-pass membrane protein</topology>
    </subcellularLocation>
</comment>
<accession>A0AAW2DT10</accession>
<dbReference type="GO" id="GO:0098542">
    <property type="term" value="P:defense response to other organism"/>
    <property type="evidence" value="ECO:0007669"/>
    <property type="project" value="InterPro"/>
</dbReference>
<dbReference type="EMBL" id="JAZDWU010000002">
    <property type="protein sequence ID" value="KAL0012440.1"/>
    <property type="molecule type" value="Genomic_DNA"/>
</dbReference>
<sequence length="229" mass="26251">MFNDQSLEKLHFSNMSDLEETSESRPILPQTSNHRFSIFLFLLEVVILLTSIAVVIWLILTPKSPIYIITNVHIPALHGRNSTSHVYVSSLVAMNSTSNHTRDPSILLDLIFSNPNKRMGIYYNDIYITLFHCDVHIGSKLLPGFYQGYNNATTYELLVEANNQFWKEITNGTIDLKVCLENVVKYKIFKSKTKYHQIHTEAYVPVGSDGRMLGKKNIKLHHISNQIKN</sequence>
<feature type="domain" description="Late embryogenesis abundant protein LEA-2 subgroup" evidence="6">
    <location>
        <begin position="113"/>
        <end position="188"/>
    </location>
</feature>
<evidence type="ECO:0000256" key="2">
    <source>
        <dbReference type="ARBA" id="ARBA00022692"/>
    </source>
</evidence>
<evidence type="ECO:0000256" key="3">
    <source>
        <dbReference type="ARBA" id="ARBA00022989"/>
    </source>
</evidence>
<gene>
    <name evidence="7" type="ORF">SO802_007548</name>
</gene>
<feature type="transmembrane region" description="Helical" evidence="5">
    <location>
        <begin position="38"/>
        <end position="60"/>
    </location>
</feature>
<evidence type="ECO:0000313" key="7">
    <source>
        <dbReference type="EMBL" id="KAL0012440.1"/>
    </source>
</evidence>
<evidence type="ECO:0000313" key="8">
    <source>
        <dbReference type="Proteomes" id="UP001459277"/>
    </source>
</evidence>
<dbReference type="AlphaFoldDB" id="A0AAW2DT10"/>
<keyword evidence="2 5" id="KW-0812">Transmembrane</keyword>
<keyword evidence="8" id="KW-1185">Reference proteome</keyword>
<reference evidence="7 8" key="1">
    <citation type="submission" date="2024-01" db="EMBL/GenBank/DDBJ databases">
        <title>A telomere-to-telomere, gap-free genome of sweet tea (Lithocarpus litseifolius).</title>
        <authorList>
            <person name="Zhou J."/>
        </authorList>
    </citation>
    <scope>NUCLEOTIDE SEQUENCE [LARGE SCALE GENOMIC DNA]</scope>
    <source>
        <strain evidence="7">Zhou-2022a</strain>
        <tissue evidence="7">Leaf</tissue>
    </source>
</reference>
<comment type="caution">
    <text evidence="7">The sequence shown here is derived from an EMBL/GenBank/DDBJ whole genome shotgun (WGS) entry which is preliminary data.</text>
</comment>
<dbReference type="GO" id="GO:0005886">
    <property type="term" value="C:plasma membrane"/>
    <property type="evidence" value="ECO:0007669"/>
    <property type="project" value="TreeGrafter"/>
</dbReference>
<evidence type="ECO:0000256" key="4">
    <source>
        <dbReference type="ARBA" id="ARBA00023136"/>
    </source>
</evidence>
<dbReference type="InterPro" id="IPR044839">
    <property type="entry name" value="NDR1-like"/>
</dbReference>
<name>A0AAW2DT10_9ROSI</name>
<organism evidence="7 8">
    <name type="scientific">Lithocarpus litseifolius</name>
    <dbReference type="NCBI Taxonomy" id="425828"/>
    <lineage>
        <taxon>Eukaryota</taxon>
        <taxon>Viridiplantae</taxon>
        <taxon>Streptophyta</taxon>
        <taxon>Embryophyta</taxon>
        <taxon>Tracheophyta</taxon>
        <taxon>Spermatophyta</taxon>
        <taxon>Magnoliopsida</taxon>
        <taxon>eudicotyledons</taxon>
        <taxon>Gunneridae</taxon>
        <taxon>Pentapetalae</taxon>
        <taxon>rosids</taxon>
        <taxon>fabids</taxon>
        <taxon>Fagales</taxon>
        <taxon>Fagaceae</taxon>
        <taxon>Lithocarpus</taxon>
    </lineage>
</organism>
<dbReference type="PANTHER" id="PTHR31415:SF125">
    <property type="entry name" value="HARPIN INDUCING PROTEIN 1-LIKE 9"/>
    <property type="match status" value="1"/>
</dbReference>
<dbReference type="PANTHER" id="PTHR31415">
    <property type="entry name" value="OS05G0367900 PROTEIN"/>
    <property type="match status" value="1"/>
</dbReference>
<evidence type="ECO:0000259" key="6">
    <source>
        <dbReference type="Pfam" id="PF03168"/>
    </source>
</evidence>
<evidence type="ECO:0000256" key="5">
    <source>
        <dbReference type="SAM" id="Phobius"/>
    </source>
</evidence>
<dbReference type="GO" id="GO:0009506">
    <property type="term" value="C:plasmodesma"/>
    <property type="evidence" value="ECO:0007669"/>
    <property type="project" value="TreeGrafter"/>
</dbReference>
<keyword evidence="4 5" id="KW-0472">Membrane</keyword>
<dbReference type="Proteomes" id="UP001459277">
    <property type="component" value="Unassembled WGS sequence"/>
</dbReference>
<evidence type="ECO:0000256" key="1">
    <source>
        <dbReference type="ARBA" id="ARBA00004167"/>
    </source>
</evidence>
<dbReference type="InterPro" id="IPR004864">
    <property type="entry name" value="LEA_2"/>
</dbReference>
<protein>
    <recommendedName>
        <fullName evidence="6">Late embryogenesis abundant protein LEA-2 subgroup domain-containing protein</fullName>
    </recommendedName>
</protein>
<keyword evidence="3 5" id="KW-1133">Transmembrane helix</keyword>
<dbReference type="Pfam" id="PF03168">
    <property type="entry name" value="LEA_2"/>
    <property type="match status" value="1"/>
</dbReference>
<proteinExistence type="predicted"/>